<organism evidence="7 8">
    <name type="scientific">Crossiella cryophila</name>
    <dbReference type="NCBI Taxonomy" id="43355"/>
    <lineage>
        <taxon>Bacteria</taxon>
        <taxon>Bacillati</taxon>
        <taxon>Actinomycetota</taxon>
        <taxon>Actinomycetes</taxon>
        <taxon>Pseudonocardiales</taxon>
        <taxon>Pseudonocardiaceae</taxon>
        <taxon>Crossiella</taxon>
    </lineage>
</organism>
<dbReference type="Gene3D" id="3.30.2030.20">
    <property type="match status" value="1"/>
</dbReference>
<dbReference type="PROSITE" id="PS51257">
    <property type="entry name" value="PROKAR_LIPOPROTEIN"/>
    <property type="match status" value="1"/>
</dbReference>
<evidence type="ECO:0000256" key="1">
    <source>
        <dbReference type="ARBA" id="ARBA00004193"/>
    </source>
</evidence>
<evidence type="ECO:0000256" key="4">
    <source>
        <dbReference type="ARBA" id="ARBA00023136"/>
    </source>
</evidence>
<dbReference type="RefSeq" id="WP_221489930.1">
    <property type="nucleotide sequence ID" value="NZ_BAAAUI010000085.1"/>
</dbReference>
<keyword evidence="6" id="KW-0449">Lipoprotein</keyword>
<accession>A0A7W7FTQ2</accession>
<evidence type="ECO:0000313" key="8">
    <source>
        <dbReference type="Proteomes" id="UP000533598"/>
    </source>
</evidence>
<keyword evidence="4" id="KW-0472">Membrane</keyword>
<dbReference type="AlphaFoldDB" id="A0A7W7FTQ2"/>
<protein>
    <recommendedName>
        <fullName evidence="9">Lipoprotein</fullName>
    </recommendedName>
</protein>
<dbReference type="GO" id="GO:0005886">
    <property type="term" value="C:plasma membrane"/>
    <property type="evidence" value="ECO:0007669"/>
    <property type="project" value="UniProtKB-SubCell"/>
</dbReference>
<keyword evidence="3" id="KW-0732">Signal</keyword>
<keyword evidence="2" id="KW-1003">Cell membrane</keyword>
<name>A0A7W7FTQ2_9PSEU</name>
<gene>
    <name evidence="7" type="ORF">HNR67_003343</name>
</gene>
<dbReference type="Proteomes" id="UP000533598">
    <property type="component" value="Unassembled WGS sequence"/>
</dbReference>
<proteinExistence type="predicted"/>
<evidence type="ECO:0000313" key="7">
    <source>
        <dbReference type="EMBL" id="MBB4677225.1"/>
    </source>
</evidence>
<evidence type="ECO:0000256" key="5">
    <source>
        <dbReference type="ARBA" id="ARBA00023139"/>
    </source>
</evidence>
<sequence>MAEARKPRLLVAIVACYLFVVGCSAGPGRNNVNEVYQQLRQRPDIGQAVARYEEMLSKLYERLAADFPAMGWQRSKDRAGASACGFDFPGLNTADGEKRGLEAWEAKGNLPDPEWKRALVPVGEIAKGYGFEGPATIVDRPGDHKVIFKDGYAAELSFGTAVNTLLTLDTGCHLTAEAHRRGTPAATSTP</sequence>
<evidence type="ECO:0008006" key="9">
    <source>
        <dbReference type="Google" id="ProtNLM"/>
    </source>
</evidence>
<keyword evidence="5" id="KW-0564">Palmitate</keyword>
<comment type="caution">
    <text evidence="7">The sequence shown here is derived from an EMBL/GenBank/DDBJ whole genome shotgun (WGS) entry which is preliminary data.</text>
</comment>
<dbReference type="Pfam" id="PF16708">
    <property type="entry name" value="LppA"/>
    <property type="match status" value="1"/>
</dbReference>
<dbReference type="InterPro" id="IPR032018">
    <property type="entry name" value="LppA/LppB/LprP"/>
</dbReference>
<keyword evidence="8" id="KW-1185">Reference proteome</keyword>
<reference evidence="7 8" key="1">
    <citation type="submission" date="2020-08" db="EMBL/GenBank/DDBJ databases">
        <title>Sequencing the genomes of 1000 actinobacteria strains.</title>
        <authorList>
            <person name="Klenk H.-P."/>
        </authorList>
    </citation>
    <scope>NUCLEOTIDE SEQUENCE [LARGE SCALE GENOMIC DNA]</scope>
    <source>
        <strain evidence="7 8">DSM 44230</strain>
    </source>
</reference>
<evidence type="ECO:0000256" key="2">
    <source>
        <dbReference type="ARBA" id="ARBA00022475"/>
    </source>
</evidence>
<evidence type="ECO:0000256" key="6">
    <source>
        <dbReference type="ARBA" id="ARBA00023288"/>
    </source>
</evidence>
<evidence type="ECO:0000256" key="3">
    <source>
        <dbReference type="ARBA" id="ARBA00022729"/>
    </source>
</evidence>
<comment type="subcellular location">
    <subcellularLocation>
        <location evidence="1">Cell membrane</location>
        <topology evidence="1">Lipid-anchor</topology>
    </subcellularLocation>
</comment>
<dbReference type="EMBL" id="JACHMH010000001">
    <property type="protein sequence ID" value="MBB4677225.1"/>
    <property type="molecule type" value="Genomic_DNA"/>
</dbReference>